<feature type="region of interest" description="Disordered" evidence="13">
    <location>
        <begin position="209"/>
        <end position="228"/>
    </location>
</feature>
<dbReference type="GO" id="GO:0004725">
    <property type="term" value="F:protein tyrosine phosphatase activity"/>
    <property type="evidence" value="ECO:0007669"/>
    <property type="project" value="InterPro"/>
</dbReference>
<dbReference type="HOGENOM" id="CLU_001645_9_6_1"/>
<keyword evidence="9" id="KW-0325">Glycoprotein</keyword>
<comment type="similarity">
    <text evidence="11">Belongs to the protein-tyrosine phosphatase family. Receptor class 8 subfamily.</text>
</comment>
<dbReference type="InterPro" id="IPR000242">
    <property type="entry name" value="PTP_cat"/>
</dbReference>
<keyword evidence="10" id="KW-0968">Cytoplasmic vesicle</keyword>
<dbReference type="eggNOG" id="KOG0793">
    <property type="taxonomic scope" value="Eukaryota"/>
</dbReference>
<dbReference type="PROSITE" id="PS50055">
    <property type="entry name" value="TYR_PHOSPHATASE_PTP"/>
    <property type="match status" value="1"/>
</dbReference>
<evidence type="ECO:0000256" key="9">
    <source>
        <dbReference type="ARBA" id="ARBA00023180"/>
    </source>
</evidence>
<comment type="subcellular location">
    <subcellularLocation>
        <location evidence="1">Cytoplasmic vesicle</location>
        <location evidence="1">Secretory vesicle membrane</location>
        <topology evidence="1">Single-pass type I membrane protein</topology>
    </subcellularLocation>
    <subcellularLocation>
        <location evidence="12">Synapse</location>
    </subcellularLocation>
</comment>
<feature type="compositionally biased region" description="Polar residues" evidence="13">
    <location>
        <begin position="644"/>
        <end position="654"/>
    </location>
</feature>
<dbReference type="FunFam" id="3.90.190.10:FF:000017">
    <property type="entry name" value="receptor-type tyrosine-protein phosphatase-like N isoform X2"/>
    <property type="match status" value="1"/>
</dbReference>
<evidence type="ECO:0000256" key="10">
    <source>
        <dbReference type="ARBA" id="ARBA00023329"/>
    </source>
</evidence>
<keyword evidence="6" id="KW-0770">Synapse</keyword>
<evidence type="ECO:0000256" key="1">
    <source>
        <dbReference type="ARBA" id="ARBA00004212"/>
    </source>
</evidence>
<keyword evidence="18" id="KW-1185">Reference proteome</keyword>
<dbReference type="Gene3D" id="3.30.70.2470">
    <property type="entry name" value="Protein-tyrosine phosphatase receptor IA-2 ectodomain"/>
    <property type="match status" value="1"/>
</dbReference>
<dbReference type="FunFam" id="3.30.70.2470:FF:000001">
    <property type="entry name" value="receptor-type tyrosine-protein phosphatase-like N isoform X1"/>
    <property type="match status" value="1"/>
</dbReference>
<evidence type="ECO:0000256" key="6">
    <source>
        <dbReference type="ARBA" id="ARBA00023018"/>
    </source>
</evidence>
<evidence type="ECO:0000256" key="13">
    <source>
        <dbReference type="SAM" id="MobiDB-lite"/>
    </source>
</evidence>
<accession>F7GWY5</accession>
<dbReference type="PANTHER" id="PTHR46106">
    <property type="entry name" value="IA-2 PROTEIN TYROSINE PHOSPHATASE, ISOFORM C"/>
    <property type="match status" value="1"/>
</dbReference>
<evidence type="ECO:0000256" key="14">
    <source>
        <dbReference type="SAM" id="Phobius"/>
    </source>
</evidence>
<feature type="domain" description="Tyrosine-protein phosphatase" evidence="16">
    <location>
        <begin position="700"/>
        <end position="923"/>
    </location>
</feature>
<dbReference type="GO" id="GO:0030141">
    <property type="term" value="C:secretory granule"/>
    <property type="evidence" value="ECO:0007669"/>
    <property type="project" value="InterPro"/>
</dbReference>
<keyword evidence="8" id="KW-0675">Receptor</keyword>
<keyword evidence="7 14" id="KW-0472">Membrane</keyword>
<dbReference type="InterPro" id="IPR021613">
    <property type="entry name" value="Receptor_IA-2_dom"/>
</dbReference>
<dbReference type="PRINTS" id="PR00700">
    <property type="entry name" value="PRTYPHPHTASE"/>
</dbReference>
<feature type="compositionally biased region" description="Low complexity" evidence="13">
    <location>
        <begin position="661"/>
        <end position="675"/>
    </location>
</feature>
<keyword evidence="4 15" id="KW-0732">Signal</keyword>
<dbReference type="GeneTree" id="ENSGT00940000154095"/>
<feature type="signal peptide" evidence="15">
    <location>
        <begin position="1"/>
        <end position="21"/>
    </location>
</feature>
<dbReference type="SUPFAM" id="SSF52799">
    <property type="entry name" value="(Phosphotyrosine protein) phosphatases II"/>
    <property type="match status" value="1"/>
</dbReference>
<dbReference type="AlphaFoldDB" id="F7GWY5"/>
<feature type="region of interest" description="Disordered" evidence="13">
    <location>
        <begin position="234"/>
        <end position="262"/>
    </location>
</feature>
<sequence length="923" mass="101063">MGPPLPLLLLLLPLLPPHALPAAPASVPRGRQLPGRLGCLLEDGLCGASEACVNGFTWQDDYTQYVMAQELANLPKTYLRRPAVSSAAGPSKQSIGSERRYSREGSAALAKALQRHLPFLEALSQAPASDVLTRTQTVLDRPPAEGDDPFSESLLTYMAHTSALTYPPGPQAQLPEDLLPRTLSQLQPDELSPKVDRHHLMAALGAYAARRPPAPPGEGGSEPQYLLHAPPRMSRPLLAPATPQKWSSPLGDPNDSPSTGEGARIQTLLKDLRRQPAEAGDLSALELDGMAELMAGLMQGGDHRGPGGGPGRMALGESGEQTDGPKAALHGDSFPDDRVQDDDRLYQEVHRLSATLGDLLQEHESQLSPGALPFAKPLKMERKESEHPEASLSSEEETAGVENVKSLTYFKDLLGLQPHLQPGAGRFAELQSLVPEPSKEEQSLPAGAREVLGDGLQLEVKPSEEEAWGYIVTDRDPLREEGRQLVEDIAHLLQVPSSTFADVEVLGPAVTFKVSANVQNVTTADVQKATVDNKDKLEETSGLKILQTGVGSKSKFKFLPPQAEQEDSTKFIALTLVSLACILGVLLASGLIYCLRHRSQHRLKEKLSGLGGDLGADATSAYQELCRQRMATRPPDRPEGPHTSRISSVSSQFSDGPMPSPSARSSTSSWSEEPVQSNMDITTGHMILSYMEDHLKNKNRLEKEEALCAYQAEPNSSLVAQREENMPKNRSLAVLTYDHSRVLLKAENSHSHSDYINASPIMDHDPRNPVYIATQGPLPATVADFWQMVWESGCVVIVMLTPLSENGVRQCYHYWPDEGSNLYHIYEVNLVSEHIWCEDFLVRSFYLKNLGTGETRTVTQFHFLSWYDRGVPSSARSLLDFRRKVNKCYRGRSCPVIVHCEQFEFALTAVAEEVNAILKALPQ</sequence>
<reference evidence="17" key="3">
    <citation type="submission" date="2025-09" db="UniProtKB">
        <authorList>
            <consortium name="Ensembl"/>
        </authorList>
    </citation>
    <scope>IDENTIFICATION</scope>
</reference>
<dbReference type="GO" id="GO:0051046">
    <property type="term" value="P:regulation of secretion"/>
    <property type="evidence" value="ECO:0007669"/>
    <property type="project" value="TreeGrafter"/>
</dbReference>
<feature type="chain" id="PRO_5035225294" evidence="15">
    <location>
        <begin position="22"/>
        <end position="923"/>
    </location>
</feature>
<dbReference type="SMART" id="SM00194">
    <property type="entry name" value="PTPc"/>
    <property type="match status" value="1"/>
</dbReference>
<feature type="region of interest" description="Disordered" evidence="13">
    <location>
        <begin position="300"/>
        <end position="335"/>
    </location>
</feature>
<keyword evidence="2" id="KW-0597">Phosphoprotein</keyword>
<evidence type="ECO:0000256" key="4">
    <source>
        <dbReference type="ARBA" id="ARBA00022729"/>
    </source>
</evidence>
<evidence type="ECO:0000259" key="16">
    <source>
        <dbReference type="PROSITE" id="PS50055"/>
    </source>
</evidence>
<dbReference type="Gene3D" id="3.90.190.10">
    <property type="entry name" value="Protein tyrosine phosphatase superfamily"/>
    <property type="match status" value="1"/>
</dbReference>
<evidence type="ECO:0000256" key="11">
    <source>
        <dbReference type="ARBA" id="ARBA00025723"/>
    </source>
</evidence>
<dbReference type="Bgee" id="ENSCJAG00000005320">
    <property type="expression patterns" value="Expressed in frontal cortex and 2 other cell types or tissues"/>
</dbReference>
<feature type="region of interest" description="Disordered" evidence="13">
    <location>
        <begin position="631"/>
        <end position="675"/>
    </location>
</feature>
<evidence type="ECO:0000256" key="5">
    <source>
        <dbReference type="ARBA" id="ARBA00022989"/>
    </source>
</evidence>
<evidence type="ECO:0000313" key="17">
    <source>
        <dbReference type="Ensembl" id="ENSCJAP00000009740.3"/>
    </source>
</evidence>
<dbReference type="GO" id="GO:0030658">
    <property type="term" value="C:transport vesicle membrane"/>
    <property type="evidence" value="ECO:0007669"/>
    <property type="project" value="UniProtKB-SubCell"/>
</dbReference>
<dbReference type="InterPro" id="IPR038112">
    <property type="entry name" value="Receptor_IA-2_ectodomain_sf"/>
</dbReference>
<proteinExistence type="inferred from homology"/>
<dbReference type="Pfam" id="PF11548">
    <property type="entry name" value="Receptor_IA-2"/>
    <property type="match status" value="1"/>
</dbReference>
<evidence type="ECO:0000256" key="7">
    <source>
        <dbReference type="ARBA" id="ARBA00023136"/>
    </source>
</evidence>
<dbReference type="GO" id="GO:0035773">
    <property type="term" value="P:insulin secretion involved in cellular response to glucose stimulus"/>
    <property type="evidence" value="ECO:0007669"/>
    <property type="project" value="TreeGrafter"/>
</dbReference>
<evidence type="ECO:0000256" key="2">
    <source>
        <dbReference type="ARBA" id="ARBA00022553"/>
    </source>
</evidence>
<feature type="transmembrane region" description="Helical" evidence="14">
    <location>
        <begin position="571"/>
        <end position="595"/>
    </location>
</feature>
<dbReference type="SMART" id="SM01305">
    <property type="entry name" value="RESP18"/>
    <property type="match status" value="1"/>
</dbReference>
<evidence type="ECO:0000256" key="3">
    <source>
        <dbReference type="ARBA" id="ARBA00022692"/>
    </source>
</evidence>
<dbReference type="GO" id="GO:0045202">
    <property type="term" value="C:synapse"/>
    <property type="evidence" value="ECO:0007669"/>
    <property type="project" value="UniProtKB-SubCell"/>
</dbReference>
<evidence type="ECO:0000313" key="18">
    <source>
        <dbReference type="Proteomes" id="UP000008225"/>
    </source>
</evidence>
<evidence type="ECO:0000256" key="15">
    <source>
        <dbReference type="SAM" id="SignalP"/>
    </source>
</evidence>
<gene>
    <name evidence="17" type="primary">PTPRN2</name>
</gene>
<reference evidence="17" key="2">
    <citation type="submission" date="2025-08" db="UniProtKB">
        <authorList>
            <consortium name="Ensembl"/>
        </authorList>
    </citation>
    <scope>IDENTIFICATION</scope>
</reference>
<keyword evidence="3 14" id="KW-0812">Transmembrane</keyword>
<name>F7GWY5_CALJA</name>
<dbReference type="InterPro" id="IPR029021">
    <property type="entry name" value="Prot-tyrosine_phosphatase-like"/>
</dbReference>
<organism evidence="17 18">
    <name type="scientific">Callithrix jacchus</name>
    <name type="common">White-tufted-ear marmoset</name>
    <name type="synonym">Simia Jacchus</name>
    <dbReference type="NCBI Taxonomy" id="9483"/>
    <lineage>
        <taxon>Eukaryota</taxon>
        <taxon>Metazoa</taxon>
        <taxon>Chordata</taxon>
        <taxon>Craniata</taxon>
        <taxon>Vertebrata</taxon>
        <taxon>Euteleostomi</taxon>
        <taxon>Mammalia</taxon>
        <taxon>Eutheria</taxon>
        <taxon>Euarchontoglires</taxon>
        <taxon>Primates</taxon>
        <taxon>Haplorrhini</taxon>
        <taxon>Platyrrhini</taxon>
        <taxon>Cebidae</taxon>
        <taxon>Callitrichinae</taxon>
        <taxon>Callithrix</taxon>
        <taxon>Callithrix</taxon>
    </lineage>
</organism>
<dbReference type="InterPro" id="IPR033522">
    <property type="entry name" value="IA-2/IA-2_beta"/>
</dbReference>
<keyword evidence="5 14" id="KW-1133">Transmembrane helix</keyword>
<protein>
    <submittedName>
        <fullName evidence="17">Protein tyrosine phosphatase receptor type N2</fullName>
    </submittedName>
</protein>
<evidence type="ECO:0000256" key="12">
    <source>
        <dbReference type="ARBA" id="ARBA00034103"/>
    </source>
</evidence>
<dbReference type="Proteomes" id="UP000008225">
    <property type="component" value="Chromosome 8"/>
</dbReference>
<reference evidence="17" key="1">
    <citation type="submission" date="2009-03" db="EMBL/GenBank/DDBJ databases">
        <authorList>
            <person name="Warren W."/>
            <person name="Ye L."/>
            <person name="Minx P."/>
            <person name="Worley K."/>
            <person name="Gibbs R."/>
            <person name="Wilson R.K."/>
        </authorList>
    </citation>
    <scope>NUCLEOTIDE SEQUENCE [LARGE SCALE GENOMIC DNA]</scope>
</reference>
<dbReference type="Ensembl" id="ENSCJAT00000010291.4">
    <property type="protein sequence ID" value="ENSCJAP00000009740.3"/>
    <property type="gene ID" value="ENSCJAG00000005320.5"/>
</dbReference>
<dbReference type="PANTHER" id="PTHR46106:SF5">
    <property type="entry name" value="RECEPTOR-TYPE TYROSINE-PROTEIN PHOSPHATASE N2"/>
    <property type="match status" value="1"/>
</dbReference>
<dbReference type="Pfam" id="PF00102">
    <property type="entry name" value="Y_phosphatase"/>
    <property type="match status" value="1"/>
</dbReference>
<evidence type="ECO:0000256" key="8">
    <source>
        <dbReference type="ARBA" id="ARBA00023170"/>
    </source>
</evidence>